<accession>A0A5D0UKA2</accession>
<keyword evidence="7" id="KW-0326">Glycosidase</keyword>
<feature type="domain" description="Glycoside hydrolase family 5" evidence="8">
    <location>
        <begin position="138"/>
        <end position="221"/>
    </location>
</feature>
<comment type="catalytic activity">
    <reaction evidence="1">
        <text>Random hydrolysis of (1-&gt;4)-beta-D-mannosidic linkages in mannans, galactomannans and glucomannans.</text>
        <dbReference type="EC" id="3.2.1.78"/>
    </reaction>
</comment>
<dbReference type="AlphaFoldDB" id="A0A5D0UKA2"/>
<protein>
    <recommendedName>
        <fullName evidence="3">mannan endo-1,4-beta-mannosidase</fullName>
        <ecNumber evidence="3">3.2.1.78</ecNumber>
    </recommendedName>
</protein>
<dbReference type="GO" id="GO:0005576">
    <property type="term" value="C:extracellular region"/>
    <property type="evidence" value="ECO:0007669"/>
    <property type="project" value="UniProtKB-SubCell"/>
</dbReference>
<dbReference type="InterPro" id="IPR001547">
    <property type="entry name" value="Glyco_hydro_5"/>
</dbReference>
<dbReference type="GO" id="GO:0016985">
    <property type="term" value="F:mannan endo-1,4-beta-mannosidase activity"/>
    <property type="evidence" value="ECO:0007669"/>
    <property type="project" value="TreeGrafter"/>
</dbReference>
<gene>
    <name evidence="9" type="ORF">FXF65_06165</name>
</gene>
<comment type="subcellular location">
    <subcellularLocation>
        <location evidence="2">Secreted</location>
    </subcellularLocation>
</comment>
<dbReference type="Gene3D" id="3.20.20.80">
    <property type="entry name" value="Glycosidases"/>
    <property type="match status" value="1"/>
</dbReference>
<evidence type="ECO:0000259" key="8">
    <source>
        <dbReference type="Pfam" id="PF26410"/>
    </source>
</evidence>
<evidence type="ECO:0000256" key="6">
    <source>
        <dbReference type="ARBA" id="ARBA00022801"/>
    </source>
</evidence>
<dbReference type="Proteomes" id="UP000322634">
    <property type="component" value="Unassembled WGS sequence"/>
</dbReference>
<evidence type="ECO:0000256" key="4">
    <source>
        <dbReference type="ARBA" id="ARBA00022525"/>
    </source>
</evidence>
<evidence type="ECO:0000256" key="3">
    <source>
        <dbReference type="ARBA" id="ARBA00012706"/>
    </source>
</evidence>
<keyword evidence="10" id="KW-1185">Reference proteome</keyword>
<proteinExistence type="predicted"/>
<dbReference type="OrthoDB" id="4771662at2"/>
<keyword evidence="6 9" id="KW-0378">Hydrolase</keyword>
<evidence type="ECO:0000313" key="10">
    <source>
        <dbReference type="Proteomes" id="UP000322634"/>
    </source>
</evidence>
<evidence type="ECO:0000256" key="7">
    <source>
        <dbReference type="ARBA" id="ARBA00023295"/>
    </source>
</evidence>
<evidence type="ECO:0000256" key="1">
    <source>
        <dbReference type="ARBA" id="ARBA00001678"/>
    </source>
</evidence>
<name>A0A5D0UKA2_9ACTN</name>
<evidence type="ECO:0000313" key="9">
    <source>
        <dbReference type="EMBL" id="TYC17569.1"/>
    </source>
</evidence>
<evidence type="ECO:0000256" key="2">
    <source>
        <dbReference type="ARBA" id="ARBA00004613"/>
    </source>
</evidence>
<dbReference type="PANTHER" id="PTHR31451">
    <property type="match status" value="1"/>
</dbReference>
<dbReference type="EMBL" id="VSFF01000002">
    <property type="protein sequence ID" value="TYC17569.1"/>
    <property type="molecule type" value="Genomic_DNA"/>
</dbReference>
<keyword evidence="5" id="KW-0732">Signal</keyword>
<dbReference type="SUPFAM" id="SSF51445">
    <property type="entry name" value="(Trans)glycosidases"/>
    <property type="match status" value="1"/>
</dbReference>
<dbReference type="RefSeq" id="WP_148348713.1">
    <property type="nucleotide sequence ID" value="NZ_JBHSBF010000003.1"/>
</dbReference>
<dbReference type="InterPro" id="IPR045053">
    <property type="entry name" value="MAN-like"/>
</dbReference>
<dbReference type="EC" id="3.2.1.78" evidence="3"/>
<dbReference type="Pfam" id="PF26410">
    <property type="entry name" value="GH5_mannosidase"/>
    <property type="match status" value="1"/>
</dbReference>
<dbReference type="InterPro" id="IPR017853">
    <property type="entry name" value="GH"/>
</dbReference>
<evidence type="ECO:0000256" key="5">
    <source>
        <dbReference type="ARBA" id="ARBA00022729"/>
    </source>
</evidence>
<comment type="caution">
    <text evidence="9">The sequence shown here is derived from an EMBL/GenBank/DDBJ whole genome shotgun (WGS) entry which is preliminary data.</text>
</comment>
<reference evidence="9 10" key="1">
    <citation type="submission" date="2019-08" db="EMBL/GenBank/DDBJ databases">
        <title>Actinomadura sp. nov. CYP1-5 isolated from mountain soil.</title>
        <authorList>
            <person name="Songsumanus A."/>
            <person name="Kuncharoen N."/>
            <person name="Kudo T."/>
            <person name="Yuki M."/>
            <person name="Igarashi Y."/>
            <person name="Tanasupawat S."/>
        </authorList>
    </citation>
    <scope>NUCLEOTIDE SEQUENCE [LARGE SCALE GENOMIC DNA]</scope>
    <source>
        <strain evidence="9 10">GKU157</strain>
    </source>
</reference>
<sequence>MATVRRGRHFLTVGGRAHVPVGAHVVPPEGPDWPWRVGPESFAREFGRMARLGLDTARIDVLWAAVEPEPGRYDEKHLAVLDEVLAAARRAGLRLHPALLVGGEVGDAFWDVPWRGDRNPHADPELRELQAAHVAMLARRWADDPAILAWDLTDEPPFWAVTGTTDDDARAWTSALAAALREADPEHLVTVGTASQEVDGGPFRADVVAPDLDFACVHPYPIYSPELYPDGLLDPRMTHSAAFETALAAGAGRPVAVHEFGASSAQYDPERIAAYDRLLCWSSFGRGAVGFWAWCWIDAEPAAYGRVPYVRMPHETQFGLLDHTGEPRPRARELARLAATLRAVDLDAHASHGPAPRAAVVVPYEYARAYDPAGYGLGAAAAGPYVPAERTWNPEPDVKPLVRAWLNAFVLAARAGTAVRFPRERLDGTWPDDARLLLLPAPLASTTTSLWHVRTSYWRGAPAFHRRGGTLYVSLSADVAIPEMEAVAGCRIVDRAPARDTVTFRFTARWGPFRPGDVLELPGAPGDLATRGARIETADARTIAVDADGEPVLVVAGRAAGHTVICAEPVELLLARIPDAHRRHAAWHGLYAGLADLAGAREDAHADHPDATTGTLLGPEGGLVTVTNHSGADVTTRIHIPEHERAWIADPGGPRPIEDTALSLGPYETALMIWHRSR</sequence>
<organism evidence="9 10">
    <name type="scientific">Actinomadura syzygii</name>
    <dbReference type="NCBI Taxonomy" id="1427538"/>
    <lineage>
        <taxon>Bacteria</taxon>
        <taxon>Bacillati</taxon>
        <taxon>Actinomycetota</taxon>
        <taxon>Actinomycetes</taxon>
        <taxon>Streptosporangiales</taxon>
        <taxon>Thermomonosporaceae</taxon>
        <taxon>Actinomadura</taxon>
    </lineage>
</organism>
<keyword evidence="4" id="KW-0964">Secreted</keyword>
<dbReference type="GO" id="GO:0000272">
    <property type="term" value="P:polysaccharide catabolic process"/>
    <property type="evidence" value="ECO:0007669"/>
    <property type="project" value="InterPro"/>
</dbReference>
<dbReference type="PANTHER" id="PTHR31451:SF39">
    <property type="entry name" value="MANNAN ENDO-1,4-BETA-MANNOSIDASE 1"/>
    <property type="match status" value="1"/>
</dbReference>